<feature type="transmembrane region" description="Helical" evidence="1">
    <location>
        <begin position="183"/>
        <end position="208"/>
    </location>
</feature>
<keyword evidence="3" id="KW-1185">Reference proteome</keyword>
<evidence type="ECO:0000256" key="1">
    <source>
        <dbReference type="SAM" id="Phobius"/>
    </source>
</evidence>
<dbReference type="EMBL" id="NHSD01000305">
    <property type="protein sequence ID" value="MBK5928453.1"/>
    <property type="molecule type" value="Genomic_DNA"/>
</dbReference>
<reference evidence="2" key="1">
    <citation type="submission" date="2017-05" db="EMBL/GenBank/DDBJ databases">
        <authorList>
            <person name="Imhoff J.F."/>
            <person name="Rahn T."/>
            <person name="Kuenzel S."/>
            <person name="Neulinger S.C."/>
        </authorList>
    </citation>
    <scope>NUCLEOTIDE SEQUENCE</scope>
    <source>
        <strain evidence="2">LMG 28126</strain>
    </source>
</reference>
<evidence type="ECO:0008006" key="4">
    <source>
        <dbReference type="Google" id="ProtNLM"/>
    </source>
</evidence>
<keyword evidence="1" id="KW-1133">Transmembrane helix</keyword>
<keyword evidence="1" id="KW-0472">Membrane</keyword>
<comment type="caution">
    <text evidence="2">The sequence shown here is derived from an EMBL/GenBank/DDBJ whole genome shotgun (WGS) entry which is preliminary data.</text>
</comment>
<evidence type="ECO:0000313" key="2">
    <source>
        <dbReference type="EMBL" id="MBK5928453.1"/>
    </source>
</evidence>
<sequence>MWMDFGDITVAFIVWFAGVLVSEGAPGWVAISLASGFIVALLSLDGVTRRQTSALALLKESLAKAGSSNEFATQVPEIDATLSQARKRGAEYEAIATAWSEYRETHIIDDMDGAPVIRNAVRPSVFFNVEDLGFGPGWLRILPNMFVTVGLFLTFLGLIAALTQFQERIGPSGTLAPEEMAGFLGIASAKFIMSLTGLAGSILFTLALRRSVSRVEIALRQANEAIEDRLSFLSQEDIALRMLKEQSQTRTMLQGLATDIATQINQSLSGSIGGAIRDGLAPLIERVQAQSSEGVGALVETLSDRLSGDVGRALSEASGRLDLAAERLMEVVDRLAQSGAATGSELKTAGEALATALGGLEEQIAAAGTRAEAAVAAEAEATLSGARDRLLSPFDALATHIRAAADATQAASEGLREVAKGAQTGGAAARAAAEGFGQAARDFTAAARPVAEAAGRIEDSNKAVEAAAGRLAQTAAESAKAAQAALSAAQTTLAAKTQAVEAVLTRLREITDRLQGQGEEMDKIDQMLGKALDRYTAEVQAALDQLQKHVQSLQKGLEPALDTLREVVEQAEAFRPTPPGGRR</sequence>
<reference evidence="2" key="2">
    <citation type="journal article" date="2020" name="Microorganisms">
        <title>Osmotic Adaptation and Compatible Solute Biosynthesis of Phototrophic Bacteria as Revealed from Genome Analyses.</title>
        <authorList>
            <person name="Imhoff J.F."/>
            <person name="Rahn T."/>
            <person name="Kunzel S."/>
            <person name="Keller A."/>
            <person name="Neulinger S.C."/>
        </authorList>
    </citation>
    <scope>NUCLEOTIDE SEQUENCE</scope>
    <source>
        <strain evidence="2">LMG 28126</strain>
    </source>
</reference>
<gene>
    <name evidence="2" type="ORF">CCR87_14140</name>
</gene>
<accession>A0A934WKD8</accession>
<dbReference type="Proteomes" id="UP000706333">
    <property type="component" value="Unassembled WGS sequence"/>
</dbReference>
<name>A0A934WKD8_9RHOB</name>
<organism evidence="2 3">
    <name type="scientific">Rhodobaculum claviforme</name>
    <dbReference type="NCBI Taxonomy" id="1549854"/>
    <lineage>
        <taxon>Bacteria</taxon>
        <taxon>Pseudomonadati</taxon>
        <taxon>Pseudomonadota</taxon>
        <taxon>Alphaproteobacteria</taxon>
        <taxon>Rhodobacterales</taxon>
        <taxon>Paracoccaceae</taxon>
        <taxon>Rhodobaculum</taxon>
    </lineage>
</organism>
<evidence type="ECO:0000313" key="3">
    <source>
        <dbReference type="Proteomes" id="UP000706333"/>
    </source>
</evidence>
<feature type="transmembrane region" description="Helical" evidence="1">
    <location>
        <begin position="12"/>
        <end position="42"/>
    </location>
</feature>
<feature type="transmembrane region" description="Helical" evidence="1">
    <location>
        <begin position="141"/>
        <end position="163"/>
    </location>
</feature>
<proteinExistence type="predicted"/>
<protein>
    <recommendedName>
        <fullName evidence="4">MotA/TolQ/ExbB proton channel domain-containing protein</fullName>
    </recommendedName>
</protein>
<dbReference type="AlphaFoldDB" id="A0A934WKD8"/>
<keyword evidence="1" id="KW-0812">Transmembrane</keyword>